<dbReference type="SUPFAM" id="SSF50475">
    <property type="entry name" value="FMN-binding split barrel"/>
    <property type="match status" value="1"/>
</dbReference>
<dbReference type="InterPro" id="IPR011576">
    <property type="entry name" value="Pyridox_Oxase_N"/>
</dbReference>
<dbReference type="Gene3D" id="2.30.110.10">
    <property type="entry name" value="Electron Transport, Fmn-binding Protein, Chain A"/>
    <property type="match status" value="1"/>
</dbReference>
<dbReference type="RefSeq" id="WP_138126469.1">
    <property type="nucleotide sequence ID" value="NZ_SWLG01000007.1"/>
</dbReference>
<dbReference type="AlphaFoldDB" id="A0A5R9F653"/>
<evidence type="ECO:0000313" key="3">
    <source>
        <dbReference type="Proteomes" id="UP000308230"/>
    </source>
</evidence>
<proteinExistence type="predicted"/>
<dbReference type="Proteomes" id="UP000308230">
    <property type="component" value="Unassembled WGS sequence"/>
</dbReference>
<dbReference type="Pfam" id="PF01243">
    <property type="entry name" value="PNPOx_N"/>
    <property type="match status" value="1"/>
</dbReference>
<dbReference type="OrthoDB" id="2381603at2"/>
<name>A0A5R9F653_9BACL</name>
<reference evidence="2 3" key="1">
    <citation type="submission" date="2019-04" db="EMBL/GenBank/DDBJ databases">
        <title>Bacillus caeni sp. nov., a bacterium isolated from mangrove sediment.</title>
        <authorList>
            <person name="Huang H."/>
            <person name="Mo K."/>
            <person name="Hu Y."/>
        </authorList>
    </citation>
    <scope>NUCLEOTIDE SEQUENCE [LARGE SCALE GENOMIC DNA]</scope>
    <source>
        <strain evidence="2 3">HB172195</strain>
    </source>
</reference>
<dbReference type="InterPro" id="IPR012349">
    <property type="entry name" value="Split_barrel_FMN-bd"/>
</dbReference>
<keyword evidence="3" id="KW-1185">Reference proteome</keyword>
<protein>
    <submittedName>
        <fullName evidence="2">Pyridoxamine 5'-phosphate oxidase</fullName>
    </submittedName>
</protein>
<feature type="domain" description="Pyridoxamine 5'-phosphate oxidase N-terminal" evidence="1">
    <location>
        <begin position="9"/>
        <end position="90"/>
    </location>
</feature>
<sequence length="154" mass="17006">MSKKQNKLSPELVQFLQGERIVSLITQDEEQQPHLSTVSWLLADKNGGSVRIAVGHKAGSVKNIQSNPKIILGVIGSGSSYSICGSATVSEVIHGTMKYRVIDVTVEEVKENIFYGGKVVQNTAFVKTYNAELAEKLDQEVYGLLKRELEHSFR</sequence>
<dbReference type="NCBIfam" id="NF005232">
    <property type="entry name" value="PRK06733.1"/>
    <property type="match status" value="1"/>
</dbReference>
<dbReference type="EMBL" id="SWLG01000007">
    <property type="protein sequence ID" value="TLS37108.1"/>
    <property type="molecule type" value="Genomic_DNA"/>
</dbReference>
<organism evidence="2 3">
    <name type="scientific">Exobacillus caeni</name>
    <dbReference type="NCBI Taxonomy" id="2574798"/>
    <lineage>
        <taxon>Bacteria</taxon>
        <taxon>Bacillati</taxon>
        <taxon>Bacillota</taxon>
        <taxon>Bacilli</taxon>
        <taxon>Bacillales</taxon>
        <taxon>Guptibacillaceae</taxon>
        <taxon>Exobacillus</taxon>
    </lineage>
</organism>
<evidence type="ECO:0000259" key="1">
    <source>
        <dbReference type="Pfam" id="PF01243"/>
    </source>
</evidence>
<accession>A0A5R9F653</accession>
<gene>
    <name evidence="2" type="ORF">FCL54_11305</name>
</gene>
<comment type="caution">
    <text evidence="2">The sequence shown here is derived from an EMBL/GenBank/DDBJ whole genome shotgun (WGS) entry which is preliminary data.</text>
</comment>
<evidence type="ECO:0000313" key="2">
    <source>
        <dbReference type="EMBL" id="TLS37108.1"/>
    </source>
</evidence>